<keyword evidence="3" id="KW-1185">Reference proteome</keyword>
<name>A0ABD2NEF6_9CUCU</name>
<protein>
    <recommendedName>
        <fullName evidence="4">Lipoprotein</fullName>
    </recommendedName>
</protein>
<dbReference type="Proteomes" id="UP001516400">
    <property type="component" value="Unassembled WGS sequence"/>
</dbReference>
<evidence type="ECO:0000256" key="1">
    <source>
        <dbReference type="SAM" id="SignalP"/>
    </source>
</evidence>
<accession>A0ABD2NEF6</accession>
<evidence type="ECO:0000313" key="3">
    <source>
        <dbReference type="Proteomes" id="UP001516400"/>
    </source>
</evidence>
<dbReference type="EMBL" id="JABFTP020000103">
    <property type="protein sequence ID" value="KAL3276747.1"/>
    <property type="molecule type" value="Genomic_DNA"/>
</dbReference>
<gene>
    <name evidence="2" type="ORF">HHI36_012117</name>
</gene>
<feature type="signal peptide" evidence="1">
    <location>
        <begin position="1"/>
        <end position="24"/>
    </location>
</feature>
<reference evidence="2 3" key="1">
    <citation type="journal article" date="2021" name="BMC Biol.">
        <title>Horizontally acquired antibacterial genes associated with adaptive radiation of ladybird beetles.</title>
        <authorList>
            <person name="Li H.S."/>
            <person name="Tang X.F."/>
            <person name="Huang Y.H."/>
            <person name="Xu Z.Y."/>
            <person name="Chen M.L."/>
            <person name="Du X.Y."/>
            <person name="Qiu B.Y."/>
            <person name="Chen P.T."/>
            <person name="Zhang W."/>
            <person name="Slipinski A."/>
            <person name="Escalona H.E."/>
            <person name="Waterhouse R.M."/>
            <person name="Zwick A."/>
            <person name="Pang H."/>
        </authorList>
    </citation>
    <scope>NUCLEOTIDE SEQUENCE [LARGE SCALE GENOMIC DNA]</scope>
    <source>
        <strain evidence="2">SYSU2018</strain>
    </source>
</reference>
<evidence type="ECO:0000313" key="2">
    <source>
        <dbReference type="EMBL" id="KAL3276747.1"/>
    </source>
</evidence>
<dbReference type="AlphaFoldDB" id="A0ABD2NEF6"/>
<keyword evidence="1" id="KW-0732">Signal</keyword>
<evidence type="ECO:0008006" key="4">
    <source>
        <dbReference type="Google" id="ProtNLM"/>
    </source>
</evidence>
<sequence length="78" mass="8674">MNNHISRIFISIFIFTTCVSYSSCDEDASYVTTSLLTGVLANALTSAKGMAMNEEDKMNIKTTLHTAWDSFMIRGNNK</sequence>
<comment type="caution">
    <text evidence="2">The sequence shown here is derived from an EMBL/GenBank/DDBJ whole genome shotgun (WGS) entry which is preliminary data.</text>
</comment>
<feature type="chain" id="PRO_5044871942" description="Lipoprotein" evidence="1">
    <location>
        <begin position="25"/>
        <end position="78"/>
    </location>
</feature>
<organism evidence="2 3">
    <name type="scientific">Cryptolaemus montrouzieri</name>
    <dbReference type="NCBI Taxonomy" id="559131"/>
    <lineage>
        <taxon>Eukaryota</taxon>
        <taxon>Metazoa</taxon>
        <taxon>Ecdysozoa</taxon>
        <taxon>Arthropoda</taxon>
        <taxon>Hexapoda</taxon>
        <taxon>Insecta</taxon>
        <taxon>Pterygota</taxon>
        <taxon>Neoptera</taxon>
        <taxon>Endopterygota</taxon>
        <taxon>Coleoptera</taxon>
        <taxon>Polyphaga</taxon>
        <taxon>Cucujiformia</taxon>
        <taxon>Coccinelloidea</taxon>
        <taxon>Coccinellidae</taxon>
        <taxon>Scymninae</taxon>
        <taxon>Scymnini</taxon>
        <taxon>Cryptolaemus</taxon>
    </lineage>
</organism>
<proteinExistence type="predicted"/>